<dbReference type="RefSeq" id="WP_343951121.1">
    <property type="nucleotide sequence ID" value="NZ_BAAAHQ010000017.1"/>
</dbReference>
<dbReference type="Gene3D" id="3.10.310.70">
    <property type="match status" value="1"/>
</dbReference>
<name>A0ABN1PQN8_9ACTN</name>
<keyword evidence="3" id="KW-1185">Reference proteome</keyword>
<dbReference type="Pfam" id="PF07969">
    <property type="entry name" value="Amidohydro_3"/>
    <property type="match status" value="1"/>
</dbReference>
<accession>A0ABN1PQN8</accession>
<evidence type="ECO:0000313" key="2">
    <source>
        <dbReference type="EMBL" id="GAA0931745.1"/>
    </source>
</evidence>
<dbReference type="InterPro" id="IPR033932">
    <property type="entry name" value="YtcJ-like"/>
</dbReference>
<dbReference type="InterPro" id="IPR032466">
    <property type="entry name" value="Metal_Hydrolase"/>
</dbReference>
<reference evidence="2 3" key="1">
    <citation type="journal article" date="2019" name="Int. J. Syst. Evol. Microbiol.">
        <title>The Global Catalogue of Microorganisms (GCM) 10K type strain sequencing project: providing services to taxonomists for standard genome sequencing and annotation.</title>
        <authorList>
            <consortium name="The Broad Institute Genomics Platform"/>
            <consortium name="The Broad Institute Genome Sequencing Center for Infectious Disease"/>
            <person name="Wu L."/>
            <person name="Ma J."/>
        </authorList>
    </citation>
    <scope>NUCLEOTIDE SEQUENCE [LARGE SCALE GENOMIC DNA]</scope>
    <source>
        <strain evidence="2 3">JCM 11136</strain>
    </source>
</reference>
<dbReference type="SUPFAM" id="SSF51556">
    <property type="entry name" value="Metallo-dependent hydrolases"/>
    <property type="match status" value="1"/>
</dbReference>
<dbReference type="CDD" id="cd01300">
    <property type="entry name" value="YtcJ_like"/>
    <property type="match status" value="1"/>
</dbReference>
<dbReference type="PANTHER" id="PTHR22642:SF2">
    <property type="entry name" value="PROTEIN LONG AFTER FAR-RED 3"/>
    <property type="match status" value="1"/>
</dbReference>
<protein>
    <submittedName>
        <fullName evidence="2">Amidohydrolase</fullName>
    </submittedName>
</protein>
<dbReference type="Gene3D" id="2.30.40.10">
    <property type="entry name" value="Urease, subunit C, domain 1"/>
    <property type="match status" value="1"/>
</dbReference>
<comment type="caution">
    <text evidence="2">The sequence shown here is derived from an EMBL/GenBank/DDBJ whole genome shotgun (WGS) entry which is preliminary data.</text>
</comment>
<dbReference type="Proteomes" id="UP001501578">
    <property type="component" value="Unassembled WGS sequence"/>
</dbReference>
<proteinExistence type="predicted"/>
<feature type="domain" description="Amidohydrolase 3" evidence="1">
    <location>
        <begin position="47"/>
        <end position="532"/>
    </location>
</feature>
<organism evidence="2 3">
    <name type="scientific">Nonomuraea longicatena</name>
    <dbReference type="NCBI Taxonomy" id="83682"/>
    <lineage>
        <taxon>Bacteria</taxon>
        <taxon>Bacillati</taxon>
        <taxon>Actinomycetota</taxon>
        <taxon>Actinomycetes</taxon>
        <taxon>Streptosporangiales</taxon>
        <taxon>Streptosporangiaceae</taxon>
        <taxon>Nonomuraea</taxon>
    </lineage>
</organism>
<gene>
    <name evidence="2" type="ORF">GCM10009560_36970</name>
</gene>
<dbReference type="InterPro" id="IPR013108">
    <property type="entry name" value="Amidohydro_3"/>
</dbReference>
<dbReference type="SUPFAM" id="SSF51338">
    <property type="entry name" value="Composite domain of metallo-dependent hydrolases"/>
    <property type="match status" value="1"/>
</dbReference>
<evidence type="ECO:0000313" key="3">
    <source>
        <dbReference type="Proteomes" id="UP001501578"/>
    </source>
</evidence>
<sequence length="535" mass="56805">MRLDVLYVNGRFTTLDPDRPVATRLGVFGGRIAGLDDDLDGLTADTVVDLRGAFAVPGFNDAHHHLSMRGQRLRELDLRVSSLDELYARVAERAAGLPADAWVRGSGYDQNKLGGLHPTREALDRAAGGRPVWLQHNSGHMGVASTAAFARMGFPSLDLPEVPGGSIGRDAAGLPDGLLTEQAQDLAHRVLRPVAHEEFVEGIGLASRVAAAEGLTSFTEPGVGVGLAGNGPLDVAAFQDALRRGLLLQRATLMPGSPNLHDNGDGFGLDLGIATGFGDERLRIGPVKVFSDGSLIGRTAAMCCDYAGEPGNRGFFQDEERALREFILRAHRSGWQVATHAIGDRAVDLVLDAYAEAQERWPRRDTRHRVEHAAVTGEAQVARFAALGVIPVPQGRFVSELGDGMLAALGPERARGCYRQRSFLAAGIELPGSSDCPVVEGAPLLGIHDLVNQRTASGRPFNPDEALTVAQALRAYTIGSAHAVFEEKIKGTLSPGKLADFTLLSEDLLAVRPEAIKDVAVTGTVIGGVRVHDAG</sequence>
<evidence type="ECO:0000259" key="1">
    <source>
        <dbReference type="Pfam" id="PF07969"/>
    </source>
</evidence>
<dbReference type="InterPro" id="IPR011059">
    <property type="entry name" value="Metal-dep_hydrolase_composite"/>
</dbReference>
<dbReference type="EMBL" id="BAAAHQ010000017">
    <property type="protein sequence ID" value="GAA0931745.1"/>
    <property type="molecule type" value="Genomic_DNA"/>
</dbReference>
<dbReference type="Gene3D" id="3.20.20.140">
    <property type="entry name" value="Metal-dependent hydrolases"/>
    <property type="match status" value="1"/>
</dbReference>
<dbReference type="PANTHER" id="PTHR22642">
    <property type="entry name" value="IMIDAZOLONEPROPIONASE"/>
    <property type="match status" value="1"/>
</dbReference>